<feature type="compositionally biased region" description="Low complexity" evidence="8">
    <location>
        <begin position="409"/>
        <end position="452"/>
    </location>
</feature>
<dbReference type="InterPro" id="IPR008271">
    <property type="entry name" value="Ser/Thr_kinase_AS"/>
</dbReference>
<keyword evidence="3" id="KW-0808">Transferase</keyword>
<feature type="region of interest" description="Disordered" evidence="8">
    <location>
        <begin position="371"/>
        <end position="452"/>
    </location>
</feature>
<dbReference type="InterPro" id="IPR017441">
    <property type="entry name" value="Protein_kinase_ATP_BS"/>
</dbReference>
<feature type="compositionally biased region" description="Polar residues" evidence="8">
    <location>
        <begin position="385"/>
        <end position="405"/>
    </location>
</feature>
<dbReference type="PANTHER" id="PTHR43671:SF13">
    <property type="entry name" value="SERINE_THREONINE-PROTEIN KINASE NEK2"/>
    <property type="match status" value="1"/>
</dbReference>
<dbReference type="PROSITE" id="PS50011">
    <property type="entry name" value="PROTEIN_KINASE_DOM"/>
    <property type="match status" value="2"/>
</dbReference>
<evidence type="ECO:0000256" key="4">
    <source>
        <dbReference type="ARBA" id="ARBA00022741"/>
    </source>
</evidence>
<sequence length="988" mass="113947">MMDYTVLDSAGCRVLKNLGRGAFGTVYLVVSKDFGIATAKVMDLQHFNQREWDVAGKVSNGANVCQYVVNYKVAQIIQNSAVILMEYANLPPMQKILDYKFTPLPREDFVKPIIWQLLQGVVVIHEAGVIHQDLKPDNIMFHNIFGTDNVIVKITDYGLVREVDTFTGGGAQCGTPLGIPPEILIGSNQSAGQQQFQPGYNNKVDIWSLGVLFFQLLTKRYPFEAINIGQLINIIQRPIQNMPTNRSYQCIDLLKKMLQYNPNQRFSAKEALNHDWFKQDENGQQYQINPNTTINNHPLSTLGLREVIAYSYGYDWINQPQEQFEQQVNNKIAELKHHQQELIAQDPILSKGVQNINISIVHQPINVKQIHGQGQGQQAPAIRTPQYQQQQYSAPNGNVAYNPSPQIGAIPGQQYTGQQQQQQQYAGQQQQQYAGQQQQQPTIPGQQQQQYAQSPIIKQQYISPLINQSHRYHPNQKKIPFSQYQEHLDHHVAERVNAENMNRNHGVGRGGGHNNQAGHRQPQPPSPQPKQQHNAHIECLQCHQKIPFSQYQEHLDYHLSEVPFHNQKHEIFIEQKEQERIELEKEKERQRIRDQQERQRIEQENERQRIEQEKENQRIRDQQERQRIEQENERQRIEQEQLEKQRLERGFATFFGIKAQIQVQQSQSSSSSQQQISCFNTTWKLSDFIKIKKIGRGRFGTVYSMQEISTQRIVAIKECDYDTEELKSMMNREIEVMKDIIRIIRQSAHQSQFIHVVELFGFFVNEDEEKAYLVMELCSGGDLRGYIKNLQKMGSEISAKKCWEFVSSIVSAVYQLHEYDIIHGDLKPENVLLTEDIKVKLADFGLSRKLQQGKEYQTYHGGTKFYLAPEIQKDEIDQILAAGKQNQKLPMKRITQTKAVDIWAIGIMLYELLAQHHPFIHNDDDSSDLSDIQIAHRIVTEEPSELPAHYPDSLKKLIKAMLSKDPSRRISADEILSIPEVAANLKGQ</sequence>
<evidence type="ECO:0000313" key="10">
    <source>
        <dbReference type="EMBL" id="KAA6402322.1"/>
    </source>
</evidence>
<dbReference type="SUPFAM" id="SSF56112">
    <property type="entry name" value="Protein kinase-like (PK-like)"/>
    <property type="match status" value="2"/>
</dbReference>
<dbReference type="GO" id="GO:0005524">
    <property type="term" value="F:ATP binding"/>
    <property type="evidence" value="ECO:0007669"/>
    <property type="project" value="UniProtKB-UniRule"/>
</dbReference>
<dbReference type="PANTHER" id="PTHR43671">
    <property type="entry name" value="SERINE/THREONINE-PROTEIN KINASE NEK"/>
    <property type="match status" value="1"/>
</dbReference>
<evidence type="ECO:0000256" key="7">
    <source>
        <dbReference type="PROSITE-ProRule" id="PRU10141"/>
    </source>
</evidence>
<organism evidence="10 11">
    <name type="scientific">Streblomastix strix</name>
    <dbReference type="NCBI Taxonomy" id="222440"/>
    <lineage>
        <taxon>Eukaryota</taxon>
        <taxon>Metamonada</taxon>
        <taxon>Preaxostyla</taxon>
        <taxon>Oxymonadida</taxon>
        <taxon>Streblomastigidae</taxon>
        <taxon>Streblomastix</taxon>
    </lineage>
</organism>
<dbReference type="OrthoDB" id="20524at2759"/>
<dbReference type="Gene3D" id="1.10.510.10">
    <property type="entry name" value="Transferase(Phosphotransferase) domain 1"/>
    <property type="match status" value="2"/>
</dbReference>
<dbReference type="AlphaFoldDB" id="A0A5J4X652"/>
<dbReference type="SMART" id="SM00220">
    <property type="entry name" value="S_TKc"/>
    <property type="match status" value="2"/>
</dbReference>
<comment type="similarity">
    <text evidence="1">Belongs to the protein kinase superfamily. NEK Ser/Thr protein kinase family. NIMA subfamily.</text>
</comment>
<evidence type="ECO:0000256" key="5">
    <source>
        <dbReference type="ARBA" id="ARBA00022777"/>
    </source>
</evidence>
<dbReference type="InterPro" id="IPR050660">
    <property type="entry name" value="NEK_Ser/Thr_kinase"/>
</dbReference>
<evidence type="ECO:0000256" key="8">
    <source>
        <dbReference type="SAM" id="MobiDB-lite"/>
    </source>
</evidence>
<protein>
    <recommendedName>
        <fullName evidence="2">non-specific serine/threonine protein kinase</fullName>
        <ecNumber evidence="2">2.7.11.1</ecNumber>
    </recommendedName>
</protein>
<evidence type="ECO:0000313" key="11">
    <source>
        <dbReference type="Proteomes" id="UP000324800"/>
    </source>
</evidence>
<evidence type="ECO:0000256" key="3">
    <source>
        <dbReference type="ARBA" id="ARBA00022679"/>
    </source>
</evidence>
<keyword evidence="4 7" id="KW-0547">Nucleotide-binding</keyword>
<evidence type="ECO:0000256" key="6">
    <source>
        <dbReference type="ARBA" id="ARBA00022840"/>
    </source>
</evidence>
<feature type="domain" description="Protein kinase" evidence="9">
    <location>
        <begin position="688"/>
        <end position="981"/>
    </location>
</feature>
<keyword evidence="5 10" id="KW-0418">Kinase</keyword>
<reference evidence="10 11" key="1">
    <citation type="submission" date="2019-03" db="EMBL/GenBank/DDBJ databases">
        <title>Single cell metagenomics reveals metabolic interactions within the superorganism composed of flagellate Streblomastix strix and complex community of Bacteroidetes bacteria on its surface.</title>
        <authorList>
            <person name="Treitli S.C."/>
            <person name="Kolisko M."/>
            <person name="Husnik F."/>
            <person name="Keeling P."/>
            <person name="Hampl V."/>
        </authorList>
    </citation>
    <scope>NUCLEOTIDE SEQUENCE [LARGE SCALE GENOMIC DNA]</scope>
    <source>
        <strain evidence="10">ST1C</strain>
    </source>
</reference>
<dbReference type="PROSITE" id="PS00108">
    <property type="entry name" value="PROTEIN_KINASE_ST"/>
    <property type="match status" value="2"/>
</dbReference>
<feature type="domain" description="Protein kinase" evidence="9">
    <location>
        <begin position="12"/>
        <end position="277"/>
    </location>
</feature>
<comment type="caution">
    <text evidence="10">The sequence shown here is derived from an EMBL/GenBank/DDBJ whole genome shotgun (WGS) entry which is preliminary data.</text>
</comment>
<dbReference type="Pfam" id="PF00069">
    <property type="entry name" value="Pkinase"/>
    <property type="match status" value="2"/>
</dbReference>
<feature type="region of interest" description="Disordered" evidence="8">
    <location>
        <begin position="502"/>
        <end position="535"/>
    </location>
</feature>
<evidence type="ECO:0000256" key="2">
    <source>
        <dbReference type="ARBA" id="ARBA00012513"/>
    </source>
</evidence>
<gene>
    <name evidence="10" type="ORF">EZS28_002154</name>
</gene>
<dbReference type="EC" id="2.7.11.1" evidence="2"/>
<accession>A0A5J4X652</accession>
<dbReference type="PROSITE" id="PS00107">
    <property type="entry name" value="PROTEIN_KINASE_ATP"/>
    <property type="match status" value="1"/>
</dbReference>
<keyword evidence="6 7" id="KW-0067">ATP-binding</keyword>
<feature type="binding site" evidence="7">
    <location>
        <position position="717"/>
    </location>
    <ligand>
        <name>ATP</name>
        <dbReference type="ChEBI" id="CHEBI:30616"/>
    </ligand>
</feature>
<dbReference type="InterPro" id="IPR000719">
    <property type="entry name" value="Prot_kinase_dom"/>
</dbReference>
<evidence type="ECO:0000256" key="1">
    <source>
        <dbReference type="ARBA" id="ARBA00010886"/>
    </source>
</evidence>
<dbReference type="InterPro" id="IPR011009">
    <property type="entry name" value="Kinase-like_dom_sf"/>
</dbReference>
<evidence type="ECO:0000259" key="9">
    <source>
        <dbReference type="PROSITE" id="PS50011"/>
    </source>
</evidence>
<proteinExistence type="inferred from homology"/>
<name>A0A5J4X652_9EUKA</name>
<dbReference type="EMBL" id="SNRW01000254">
    <property type="protein sequence ID" value="KAA6402322.1"/>
    <property type="molecule type" value="Genomic_DNA"/>
</dbReference>
<feature type="region of interest" description="Disordered" evidence="8">
    <location>
        <begin position="588"/>
        <end position="635"/>
    </location>
</feature>
<dbReference type="GO" id="GO:0004674">
    <property type="term" value="F:protein serine/threonine kinase activity"/>
    <property type="evidence" value="ECO:0007669"/>
    <property type="project" value="UniProtKB-EC"/>
</dbReference>
<dbReference type="Proteomes" id="UP000324800">
    <property type="component" value="Unassembled WGS sequence"/>
</dbReference>